<name>A0A494ZCE0_9BACL</name>
<evidence type="ECO:0000259" key="1">
    <source>
        <dbReference type="Pfam" id="PF03413"/>
    </source>
</evidence>
<accession>A0A494ZCE0</accession>
<feature type="domain" description="PepSY" evidence="1">
    <location>
        <begin position="16"/>
        <end position="75"/>
    </location>
</feature>
<dbReference type="AlphaFoldDB" id="A0A494ZCE0"/>
<dbReference type="Pfam" id="PF03413">
    <property type="entry name" value="PepSY"/>
    <property type="match status" value="1"/>
</dbReference>
<protein>
    <submittedName>
        <fullName evidence="2">Peptidase M4</fullName>
    </submittedName>
</protein>
<reference evidence="2 3" key="1">
    <citation type="journal article" date="2016" name="Antonie Van Leeuwenhoek">
        <title>Lysinibacillus endophyticus sp. nov., an indole-3-acetic acid producing endophytic bacterium isolated from corn root (Zea mays cv. Xinken-5).</title>
        <authorList>
            <person name="Yu J."/>
            <person name="Guan X."/>
            <person name="Liu C."/>
            <person name="Xiang W."/>
            <person name="Yu Z."/>
            <person name="Liu X."/>
            <person name="Wang G."/>
        </authorList>
    </citation>
    <scope>NUCLEOTIDE SEQUENCE [LARGE SCALE GENOMIC DNA]</scope>
    <source>
        <strain evidence="2 3">DSM 100506</strain>
    </source>
</reference>
<evidence type="ECO:0000313" key="3">
    <source>
        <dbReference type="Proteomes" id="UP000272238"/>
    </source>
</evidence>
<dbReference type="RefSeq" id="WP_121212786.1">
    <property type="nucleotide sequence ID" value="NZ_RBZN01000001.1"/>
</dbReference>
<dbReference type="InterPro" id="IPR025711">
    <property type="entry name" value="PepSY"/>
</dbReference>
<dbReference type="EMBL" id="RBZN01000001">
    <property type="protein sequence ID" value="RKQ20134.1"/>
    <property type="molecule type" value="Genomic_DNA"/>
</dbReference>
<comment type="caution">
    <text evidence="2">The sequence shown here is derived from an EMBL/GenBank/DDBJ whole genome shotgun (WGS) entry which is preliminary data.</text>
</comment>
<organism evidence="2 3">
    <name type="scientific">Ureibacillus endophyticus</name>
    <dbReference type="NCBI Taxonomy" id="1978490"/>
    <lineage>
        <taxon>Bacteria</taxon>
        <taxon>Bacillati</taxon>
        <taxon>Bacillota</taxon>
        <taxon>Bacilli</taxon>
        <taxon>Bacillales</taxon>
        <taxon>Caryophanaceae</taxon>
        <taxon>Ureibacillus</taxon>
    </lineage>
</organism>
<evidence type="ECO:0000313" key="2">
    <source>
        <dbReference type="EMBL" id="RKQ20134.1"/>
    </source>
</evidence>
<sequence>MYYGYQNPMYLQNNQRISVQQAQQIALSRVPGQIVHVDLDMDNGVLNYEVYVLTMQNKMYEVKINARTGRIIKVEQENDDDMYDFD</sequence>
<gene>
    <name evidence="2" type="ORF">D8M03_00860</name>
</gene>
<dbReference type="Gene3D" id="3.10.450.40">
    <property type="match status" value="1"/>
</dbReference>
<dbReference type="Proteomes" id="UP000272238">
    <property type="component" value="Unassembled WGS sequence"/>
</dbReference>
<keyword evidence="3" id="KW-1185">Reference proteome</keyword>
<proteinExistence type="predicted"/>
<dbReference type="OrthoDB" id="1919149at2"/>